<dbReference type="RefSeq" id="WP_146516650.1">
    <property type="nucleotide sequence ID" value="NZ_SJPI01000003.1"/>
</dbReference>
<dbReference type="PROSITE" id="PS50268">
    <property type="entry name" value="CADHERIN_2"/>
    <property type="match status" value="1"/>
</dbReference>
<organism evidence="3 4">
    <name type="scientific">Rubripirellula amarantea</name>
    <dbReference type="NCBI Taxonomy" id="2527999"/>
    <lineage>
        <taxon>Bacteria</taxon>
        <taxon>Pseudomonadati</taxon>
        <taxon>Planctomycetota</taxon>
        <taxon>Planctomycetia</taxon>
        <taxon>Pirellulales</taxon>
        <taxon>Pirellulaceae</taxon>
        <taxon>Rubripirellula</taxon>
    </lineage>
</organism>
<dbReference type="InterPro" id="IPR045474">
    <property type="entry name" value="GEVED"/>
</dbReference>
<evidence type="ECO:0000313" key="3">
    <source>
        <dbReference type="EMBL" id="TWT49074.1"/>
    </source>
</evidence>
<dbReference type="InterPro" id="IPR002105">
    <property type="entry name" value="Dockerin_1_rpt"/>
</dbReference>
<dbReference type="Gene3D" id="2.60.120.380">
    <property type="match status" value="2"/>
</dbReference>
<sequence>MTKRKNLRRRKNDFSMRNLHHEALEKRELLAAEFGLNSGPRLISVAANSGEQFRLQDNNVLSVAPSELTFRFDGAKSLDESTLAGIRIIGSGGDGTFGETNDVLINPGFLGFASDDNARIVVARFAETLPDDQYMIEVAGFDDTDPNNLIVGLRNVDGELFCPPDPSDLDRPTQAILMNVEVGPRVTAVVPQPIEGLGSSREQLVNTIDVYFNNDPLSNRNAGTINNNNSMLPVVQPRFYQLVYTGGTIERTDDAVTTPTTVSYDPVLNRARLTFPGGGLSNLVPASANGGGTFRLRVGSGEAISNALPGSFDASADAGDTFSTAQSLGVTFGNTTQSIVVSEGLIEAKNDIAAPWPGAADASGLRDYRRDAPTVGRVDSTTGINVFEYNFANLYGEDTQGNNLDNAITDAQRQRLREVLDLYSERLGVEFVETANSGLQIVTGDLRAIAISVDTGSGVPYSAYRVNDQDPTKGVLVLDAGENWYDGYGVSPDTRPSWFVEALRGVGSLLGLGNTFELPAGDATGGSSPAEPTSQGFLLGGANLPVEPDFLTQGNIIAGQALHRPESNDVDLYEFTAVNEGKVTAEAFAQRLEDSSLLDTYLTLYKVVDAAAGQYELVATNDDFFSDDSLIGVDLVVNRDANGNPVPTKYVIGVSAAGNEEYNAKVANSGLGGVTEGKYELRVTFVPQVGDTITDTSGSALDGDGDGREGGDFNFWFRVARDVATPAADEPRVIFVDKFDGDDVNGDGTILSPYRTISTAFSPSVARPNDIVRLLPNGGNDGLIQTDDDNLAYEIGRGGSGNRVLADGGDFEVPKGVTVMIDAGAILKLRSAKISVGSESVDEDRSLAALQILGTPTILDANGNSTVEGLGTVFITSYDDATKGFDTNGLAVLPQPGNWAGIEFRNDFDLSEGRGVWEREGIFLDYSSHAEIRYGGGSISSSQPAVSPLQMSESRPTLIYNTIIDNADAAISADPNSFRETNFHSPLFQRVAGFTSDYDRVGPEISGNRLLRNTTNGLFVRVVTPAVGQTEPMTVAGRFDDRDIVHVLSQVLVLQGQPGGPLKLADRPDVMNVTFSNATSTGTGLVDGDLYDYRLTYVTSEGRESLASLPTTMRAATASGALRLNNLPAAPAEYAGRRLYRLDPDTGEYGFIAQLDRSSTFFVDHGNAARGTLPDAAEASDGIDPTDPSDDDTRYLPRFDARLSIDPGLIIKSENARIEAGFGSDFYAEGADGDPIIFTSRLDDDFGAGGTFDTNSNATPATPGNWGGLVFRQDATASLDYVEVRYGGSTTPIAGGFASSNAVEILQADVRIAHSVFRDNADGFQGQSVRAGRGFNGPATIFVRGSQPIIVDNTIIDNEGAAISINPDALDFTDNLDHGRATGVSDLFVSDRDNQGPLISDNRIDRNGINGLLVRSEELQTESVWDDTDIVHVVNGQIITSSHYQRGGLRLRSDANQSLVVKFGPNGELIGTGQPLDIDDRIGGTLQVLGQPGFPVILTSLADDSVGAGFTSEGIAQTNTDNVDATPAAGDWQGITLLPYVNDRNVAYVLENERAIPAAVTENAIADSAQVIGSLASDEYSGDENERLGFHVRGTLASDTDRDVYKFEADGGTVVYIDIDDTSYGLDTIVELIDVNNQVLARSDNSFAERTATSGSTTLLNNLLSPGAVRPLFVVRTGNVETENGLDAGMRVVLDGTGTDNDYYIRVRSKNASSSGQYSLSIRLREADEVAGSTVQLADIRYATDAITVSGAPLHSPLTGEATEDLNYLGNGTAVDVDTAGLTFSNANAAQLGNLLTTDRASLKVSGNIGNIAPTAGFAASDDIDVYQIDLFAQDIEPDVFDFETRFVTTTFDVDYADGLGRVNTSLAVFDSTGRLILHSRDSNIADDVGRPFEGDDTTNLQGGSTGVLDAHIGPVELPEGTYYVAVSSAIAVPQSLDQFFLDTPTNTDVRIMPINSIRRISDDVIGVSAEYTADAPIVSPIFDANSVVNYGLDDVRLFVNLNGSISGNNATTLTSFNPFTGVMERLVGQSGQPTDDLAIRRDGELQTFSTGPQPGTGPKTGANTGNFLQISPADGTATNIGDDGVTFQRNNAAGDDLEADPDAELQISAIAFPISDGDSPHATNVNTVAVADTERFIGVGYRDNNGRGTEMDLSLYSRNLIYQFVSSSGEITSRGSTDTDAHRTFDGTSPYSPSDGAATADVEFGIIDTGNIFNTGGDGGDITGIAIVPDAVNPNGLAGNDSTTVLAVTDRGGVHFFDYTDSVPGPGTPFLRASNIIRTTYYGVVTPDPRHVGASVNPITGGVQFTGMTLGPRTLNNGEYRQTMFATTADGWLYGLEIDGGELVPANVFYNGRSAIPLTFEGTTPIGRAPNGLAFSLTEQNPWHVTNDRDDEDGHFVEQPYDGSRTDTIGGNSLYFGFEIDGSADNNTVSRPDGDPLGELAAGGAHGTVISNPFSLEGYSPDDKPTLYFTYYLEVEAGDDYTGPTDLQNDSFRAYAAGDDGVWQLLATNNEYRSAIALDEFDQYQTSEIPVQELFDSSPGEQINWRQARVDISPFAGSENVRIRFDFSTAGNLRHQYGSFELVATDGDQITDRETLNLIDNDSGSTVSFTTIVGKDIVIPNGTELEDGDAFILDGPGGPTTITFVTGPATNPGEVQFSAAESASVIAQKVIRAIPQVMRAVSDGGPLISVLAATNVVAVGDSPIGESNPVRVTQTSDQLIVPDGIFLSSGDGFTVTGAGTTTTIVFVEAADALGNANEFIFSPAESALQISSRLIDRFPEALDAILETDGRITFMNSPIGLTAVAATAVNSTSNLQVTQNRLELLIPDGDGYTDGSVMTISNATETVSLEFVMNPVPEGPGTVHFFSGVTQSEMVQRVLAALPASFDPLVNSTDTGLLVFADNATHSSIVDQPIPVQAVQMPDGTTPLMNDTLRIFGALGTTTINFIEVAVATTAIPGTVYYQTTDTAAEIAANLDIAIPNNEYISTVIGDTVTIYDSTGTATTDPDSDIVDGPTLGFYVRLPNDRADFEDDDELQIISPYGNVNVTFEDQDNSTVSPPVVGYAPGPNNQANFHELLQSVLPSGLRAIVINNNVSGPVVQILGATAIRSLDPDSLIEIGANSFSRTVTNIDVKDGVDLRSGESITVSLGGLSETIVFLQEGSTAPPVAGVSIFYNDADLGSDLYADILNALPFEFQAFIDLDGNGINIGAPGATVTVNDGAPQFLRSSIDIDESAIPILVPAGSELDDGEQLQIISKDDILGTAPITITFVEGIGGPVPGQVFFQDGDTSAQIASKLNAALPPSLQGYLFSSREVYLLNASSVATLNPNSAIVSYNVPAGNIPILVDSTMTSEEIAPIMQVALAEGFGRLATTNGDNFASAEDYQIFGGDRIRVYNATPVDVGSYGVSAYVSPFLTGLPTEIFGEARPTAIATNQVDSQGGAENDITGVYLTDIIIGFAERGEMVLNAPNNLRDFVLNPETTPDTRAGAVQPERPNETLTGGYSLEIRTSDEYGVSTDFPGGLAIIGAAALGRSFDTNDRLNDEAVTLIAQAGIYLLDGDTFVLDNGTRQLTYEFDSSLEPGVTNGNVPVFFDPTNDQSFDTAAAIRNAINSAQSYNALGIRAATGDSLEVGVTTSDRVELFGDVIMVNPGRGRFIKLDLVDEETFQGRETSKLIPVVDHDSQTVTYTTFGDQPARAAVTNFIDGASDVIVAVGKIGDQVTTGNSADNKGPVLLANAPADDIDFVRIYMGAGQSVDIDVDSAGFTRGAEVLTQPLITILDEDSSLNAAGQFINAVAASTVTVAPGESQAGAFLRFTAPTDGYYDIAISSADGSYGEYQLTVRPNAAFSPEIPDRDVLMVDYHFGTGDVNRVDEQGQLIISSNLISNASGFGIRAESGQRGLGVASGVGLDELPRPGVANLLRNVNTDQLIPGTVIVNNLIVDAASGGILYSGGTANNGQSPAAVPIGRIVNNTVVGNQTGSGIIVQSNASPTILNNLISGFDTGLNVDASSEAAGTTVGGNAYHANVTANSNIPLDSTDITIAGEVFQDPARGIYIPRAGSNVIDSSFSSLDDRTEFVNTVKQPVGLASSPIIAPLFDAYGQPRFDDPLINPAGPGGGVVTIDRGAIDRADRTQPVAVLTTPEDAIGIFVVGGDQDTDESFVRLTSGTVEFFEIQLLDPAGTGPDKDTITPESVLLTENGRRLVPDVDFVFGYSDNSRTIRLTPLAGLWLPDAVYEITLNNQSRVAYESPIGANINDGDQISITDSDQNQVTFEYESGYSIQVPQTTLLTITNANNGFNDRDVITIGGQLGRSVSFEINKNTVDDTAAANVEINLSNATTTGEVRNAILAALMGTVPGNPSTNIVDFLNIVPTAVGREQIQLGTLAGMNAPNEIAGLTVSGDAGGIADEQTFTYTPAGGTAVTFEFNSQNGLRDSNNVEIAFTRQDTPAEIAAKIDAAVSVAGIGLGGAAATDAGVVVLGGELGDTIDVSQSLLVLSGSPGVTGSLTLQIPAGETGASLNDETFSITSNGVTIPFRYTTNSLLTAPERLILLSATDLTTGIATKTAAVIASAFSGDLAPVAVGDTVTLNERADLTTVVTPGSAGLIVSGVNGGAIPVSFLATSPATSTAASLVGAIQSAVNDGLLNVETFAPGGGTILISNVDSFQGSVAGGPLADIGTIAPAITDLAGNPVRETRPNNETRFSIIMPDVIFDFGDAPAGYATLLANNGARHTISENSLPRLGAAIDSETDGQPTNQDDSLLVVSATSPDLVSSADPAIGVFEIDTINSGTTVQITIVNVPQGGETIDIVVGGQSRTFELVDLNSNPADGNIPVVFSIVDDPNLSQAEDDAINIARITQQLTNAVSAAIPQSGDGLEIRQGLESQTPAEAADSNLLSITSIDDEDGVAIGDIFDATDNTTYKVFLRGGTDPATATIDDVIGFLNPLDRAGTSLDISVAGSGLLQVWIDFNGDGVFDETDKEHPPQLTDLPVTGNAETGEFVTINVPVPADAKPGLTWMRVRISESGGLTANGVAVGGEVEDYQVEIIPIGLPDPVDDAGYTVTERGTLDTLADGLPTVASNDPNPNSGQFLDQDNRIGFLTATFLLGEEPANGTVTLDPATGHFVYEPQGGFFGTDTFTYRVSTRENESAANIPADRFATVTITVTPENDVPTGVSTTKTAQEDLPRIFAAAELLVGASANLTPDYVNGYPTTGDAALDQLIQDLINETNQNTTLAVGAVAGSAGTITAANAADDGGNLVVSETGTGLNIQVTSATAGDVITIAHRGQTRTFELVAVGQVAGAGTTPISLVDGDTPQTIADRLRSVITGEFAGSTASLTATAVNDTVQLRYTATDVNVTDSRLDTDNNDFIVVTGNTSPNAGITLTQTPVPKAAVVDAAAGDRVTLIVGASSFVFEFVTPGATAGAGNIPVVMLPFAGGGSGQPEPDAIRQSATINLAEAIKTTLRNAGVEVIAELAANGTLPQGGTRYTVELKPASITAGKSHDTDRGSIIPVFDSYDELIEVRYLSGLDLNRDNPPPSTPDKTDEFSFQVVDNRVSIQLVDQEVTFDTTSPNLSAAAVITLDVTPQNDAPVLRPDTVDGIEDTPLTITPATLLANDSLARDTAADENVPGTTNDGALSLVSVTMVDNAQGSVALVGGNVVFTPAANVFGEVLFTYAARDQGINEGLDLTRVTSPLTTNNGTVTVNIAGVNDPPTANDRAITEAESNNAGPGAGYTFTSSRLIFGNGTDETPNAAGDFPPSLQAPFDESNQVLRVFSFETDAGRVSEDDLPTGVGTETLRLQSNAGLILNPTFDLALGGYFDFNFVDGVFTTGRYVPPADYNDSFPSPVLATESFLYTVADDGTPNAVSHTGDGNGATVSFTITPANDAPTFDFTANAPVVNGLANLNVLEDDNGVQISNFAINILGGPTTALDESRDQTVTFSFDPAKNLNVTSSGLFTQLPTLSDDGTLTVYPAADRIGSATLVVTATDSVTGSTNRSTDRTFVINVRPVNDAPRFASDIGHPRSDALNADDAYAVAAIDSNNDSQIDDATITYTLKEDNTGAQGDTSTDYFIPLRAGNNTGYNRIGLLDVFNVGPANEADVNAEGGAQTLEFLQAGNDAGNGSTSRLTTLGGMLTPVFEGGVLVGLNYRPPTDLNFSFAGVDSFMYTVRDDSPGNETFDLTSGALVPDRLTSQNRVQLILNPVNDRPEFVAPEQSIEVQEDTSLIQFEGFATNISAGPANTAFDEVDAISGQLVEFTVTPLDFPLAEAGDFFSVYPTINEQNGLLSFQPSANVFGTYLFDVVLTDRERDNSQIDDPNRGDLVSSIPITLTITVNPVNDPPMVDPNADPLSFEILEDGVGEVLVRGDSTGRGLLDVFLPGPGVGRTDEAANVTPGGNQTVSLGSPLPSSSAEGGTVVFDNSGASPKFIYRPRPNFVGTDSFIYTVIDNGQTVEVGGQVVDDPRISSNTVTFEVLPVNDAPIFSGAATVDSAEDDGLVVVQNWVTNVQAGPTTAVDEIDGFRATPAQGLEFKFTNTTDNEDLFVTAPRAVRDPDTGVWSLEYQTAQDANGTAVYTVVLEDTGPRDAGIGDRFVSSPVRTFTINVAPVNDPPTLTILNSTISLTEDNGPFSILQVDPFSPGPADEQSQTVSFDIEPLPAEYAVLFTEPPTINADGVLRFTPAPNRNTDNVNGPVPVRVIARDSAGEVADAVTFSIEISEVNDSPRANSDSFSSDEDSVLQLSSADLLSNDVDPDLTSNASEVVRVVLPVFSTSVSGAEVRYDSATGAITYDPTNAAILQALAPGETIVDTFSYSLIDAAGLRSNLVTVGIDIAGINDAPRLGLDTPTLNPDGPTIIRPLDNDTDVDGTIDAGSIQITLQPAFGSLAVQADGSMIYTPFGSFTEEDVFRYTVADNLGLRSEEQLVSIAANASPIALDDRRGTFLDESLIIDVSENDYDPDGDLNLASITVVQTPLRGTAVPQADGTVQYLPSPGFVGIDTFGYRIADQDGRLSNIATVTVQVVASRLQNPDRFSDVNDDGFVTAIDALLIVNRISRSDGQEIPVLSTDRGPNFFDTSGDQTITALDALRVVNELSRINNGSGIEREQVFAPLTTLDAQQLSISTEEVDALSQVADELESKLVDASPATAGVDDIIALIASDSKSDDDDDTFATIDDVIANLV</sequence>
<dbReference type="InterPro" id="IPR006626">
    <property type="entry name" value="PbH1"/>
</dbReference>
<dbReference type="Gene3D" id="2.60.40.3440">
    <property type="match status" value="3"/>
</dbReference>
<dbReference type="GO" id="GO:0007156">
    <property type="term" value="P:homophilic cell adhesion via plasma membrane adhesion molecules"/>
    <property type="evidence" value="ECO:0007669"/>
    <property type="project" value="InterPro"/>
</dbReference>
<reference evidence="3 4" key="1">
    <citation type="submission" date="2019-02" db="EMBL/GenBank/DDBJ databases">
        <title>Deep-cultivation of Planctomycetes and their phenomic and genomic characterization uncovers novel biology.</title>
        <authorList>
            <person name="Wiegand S."/>
            <person name="Jogler M."/>
            <person name="Boedeker C."/>
            <person name="Pinto D."/>
            <person name="Vollmers J."/>
            <person name="Rivas-Marin E."/>
            <person name="Kohn T."/>
            <person name="Peeters S.H."/>
            <person name="Heuer A."/>
            <person name="Rast P."/>
            <person name="Oberbeckmann S."/>
            <person name="Bunk B."/>
            <person name="Jeske O."/>
            <person name="Meyerdierks A."/>
            <person name="Storesund J.E."/>
            <person name="Kallscheuer N."/>
            <person name="Luecker S."/>
            <person name="Lage O.M."/>
            <person name="Pohl T."/>
            <person name="Merkel B.J."/>
            <person name="Hornburger P."/>
            <person name="Mueller R.-W."/>
            <person name="Bruemmer F."/>
            <person name="Labrenz M."/>
            <person name="Spormann A.M."/>
            <person name="Op Den Camp H."/>
            <person name="Overmann J."/>
            <person name="Amann R."/>
            <person name="Jetten M.S.M."/>
            <person name="Mascher T."/>
            <person name="Medema M.H."/>
            <person name="Devos D.P."/>
            <person name="Kaster A.-K."/>
            <person name="Ovreas L."/>
            <person name="Rohde M."/>
            <person name="Galperin M.Y."/>
            <person name="Jogler C."/>
        </authorList>
    </citation>
    <scope>NUCLEOTIDE SEQUENCE [LARGE SCALE GENOMIC DNA]</scope>
    <source>
        <strain evidence="3 4">Pla22</strain>
    </source>
</reference>
<dbReference type="InterPro" id="IPR011050">
    <property type="entry name" value="Pectin_lyase_fold/virulence"/>
</dbReference>
<evidence type="ECO:0000313" key="4">
    <source>
        <dbReference type="Proteomes" id="UP000316598"/>
    </source>
</evidence>
<dbReference type="SMART" id="SM00710">
    <property type="entry name" value="PbH1"/>
    <property type="match status" value="13"/>
</dbReference>
<proteinExistence type="predicted"/>
<feature type="region of interest" description="Disordered" evidence="1">
    <location>
        <begin position="2173"/>
        <end position="2195"/>
    </location>
</feature>
<dbReference type="Gene3D" id="2.60.40.2810">
    <property type="match status" value="1"/>
</dbReference>
<dbReference type="Gene3D" id="3.40.390.10">
    <property type="entry name" value="Collagenase (Catalytic Domain)"/>
    <property type="match status" value="1"/>
</dbReference>
<dbReference type="Pfam" id="PF17803">
    <property type="entry name" value="Cadherin_4"/>
    <property type="match status" value="1"/>
</dbReference>
<dbReference type="InterPro" id="IPR041690">
    <property type="entry name" value="Cadherin_5"/>
</dbReference>
<dbReference type="Proteomes" id="UP000316598">
    <property type="component" value="Unassembled WGS sequence"/>
</dbReference>
<evidence type="ECO:0000259" key="2">
    <source>
        <dbReference type="PROSITE" id="PS50268"/>
    </source>
</evidence>
<dbReference type="Pfam" id="PF20009">
    <property type="entry name" value="GEVED"/>
    <property type="match status" value="1"/>
</dbReference>
<dbReference type="GO" id="GO:0008237">
    <property type="term" value="F:metallopeptidase activity"/>
    <property type="evidence" value="ECO:0007669"/>
    <property type="project" value="InterPro"/>
</dbReference>
<dbReference type="InterPro" id="IPR024079">
    <property type="entry name" value="MetalloPept_cat_dom_sf"/>
</dbReference>
<dbReference type="OrthoDB" id="247526at2"/>
<dbReference type="Pfam" id="PF17963">
    <property type="entry name" value="Big_9"/>
    <property type="match status" value="3"/>
</dbReference>
<dbReference type="Pfam" id="PF00404">
    <property type="entry name" value="Dockerin_1"/>
    <property type="match status" value="1"/>
</dbReference>
<name>A0A5C5WEB3_9BACT</name>
<keyword evidence="4" id="KW-1185">Reference proteome</keyword>
<dbReference type="GO" id="GO:0004553">
    <property type="term" value="F:hydrolase activity, hydrolyzing O-glycosyl compounds"/>
    <property type="evidence" value="ECO:0007669"/>
    <property type="project" value="InterPro"/>
</dbReference>
<dbReference type="GO" id="GO:0000272">
    <property type="term" value="P:polysaccharide catabolic process"/>
    <property type="evidence" value="ECO:0007669"/>
    <property type="project" value="InterPro"/>
</dbReference>
<comment type="caution">
    <text evidence="3">The sequence shown here is derived from an EMBL/GenBank/DDBJ whole genome shotgun (WGS) entry which is preliminary data.</text>
</comment>
<dbReference type="InterPro" id="IPR040853">
    <property type="entry name" value="RapA2_cadherin-like"/>
</dbReference>
<protein>
    <recommendedName>
        <fullName evidence="2">Cadherin domain-containing protein</fullName>
    </recommendedName>
</protein>
<dbReference type="SUPFAM" id="SSF51126">
    <property type="entry name" value="Pectin lyase-like"/>
    <property type="match status" value="2"/>
</dbReference>
<dbReference type="GO" id="GO:0016020">
    <property type="term" value="C:membrane"/>
    <property type="evidence" value="ECO:0007669"/>
    <property type="project" value="InterPro"/>
</dbReference>
<accession>A0A5C5WEB3</accession>
<evidence type="ECO:0000256" key="1">
    <source>
        <dbReference type="SAM" id="MobiDB-lite"/>
    </source>
</evidence>
<dbReference type="EMBL" id="SJPI01000003">
    <property type="protein sequence ID" value="TWT49074.1"/>
    <property type="molecule type" value="Genomic_DNA"/>
</dbReference>
<dbReference type="InterPro" id="IPR002126">
    <property type="entry name" value="Cadherin-like_dom"/>
</dbReference>
<feature type="domain" description="Cadherin" evidence="2">
    <location>
        <begin position="5936"/>
        <end position="6020"/>
    </location>
</feature>
<dbReference type="GO" id="GO:0005509">
    <property type="term" value="F:calcium ion binding"/>
    <property type="evidence" value="ECO:0007669"/>
    <property type="project" value="InterPro"/>
</dbReference>
<dbReference type="Pfam" id="PF17892">
    <property type="entry name" value="Cadherin_5"/>
    <property type="match status" value="1"/>
</dbReference>
<gene>
    <name evidence="3" type="ORF">Pla22_42660</name>
</gene>
<feature type="region of interest" description="Disordered" evidence="1">
    <location>
        <begin position="1173"/>
        <end position="1193"/>
    </location>
</feature>
<dbReference type="NCBIfam" id="NF012211">
    <property type="entry name" value="tand_rpt_95"/>
    <property type="match status" value="3"/>
</dbReference>